<protein>
    <submittedName>
        <fullName evidence="1">Uncharacterized protein</fullName>
    </submittedName>
</protein>
<evidence type="ECO:0000313" key="2">
    <source>
        <dbReference type="Proteomes" id="UP000053237"/>
    </source>
</evidence>
<keyword evidence="2" id="KW-1185">Reference proteome</keyword>
<accession>A0A024FST5</accession>
<comment type="caution">
    <text evidence="1">The sequence shown here is derived from an EMBL/GenBank/DDBJ whole genome shotgun (WGS) entry which is preliminary data.</text>
</comment>
<gene>
    <name evidence="1" type="ORF">BN9_057600</name>
</gene>
<dbReference type="Proteomes" id="UP000053237">
    <property type="component" value="Unassembled WGS sequence"/>
</dbReference>
<evidence type="ECO:0000313" key="1">
    <source>
        <dbReference type="EMBL" id="CCI10075.1"/>
    </source>
</evidence>
<proteinExistence type="predicted"/>
<dbReference type="AlphaFoldDB" id="A0A024FST5"/>
<name>A0A024FST5_9STRA</name>
<reference evidence="1 2" key="1">
    <citation type="submission" date="2012-05" db="EMBL/GenBank/DDBJ databases">
        <title>Recombination and specialization in a pathogen metapopulation.</title>
        <authorList>
            <person name="Gardiner A."/>
            <person name="Kemen E."/>
            <person name="Schultz-Larsen T."/>
            <person name="MacLean D."/>
            <person name="Van Oosterhout C."/>
            <person name="Jones J.D.G."/>
        </authorList>
    </citation>
    <scope>NUCLEOTIDE SEQUENCE [LARGE SCALE GENOMIC DNA]</scope>
    <source>
        <strain evidence="1 2">Ac Nc2</strain>
    </source>
</reference>
<dbReference type="InParanoid" id="A0A024FST5"/>
<dbReference type="EMBL" id="CAIX01000083">
    <property type="protein sequence ID" value="CCI10075.1"/>
    <property type="molecule type" value="Genomic_DNA"/>
</dbReference>
<organism evidence="1 2">
    <name type="scientific">Albugo candida</name>
    <dbReference type="NCBI Taxonomy" id="65357"/>
    <lineage>
        <taxon>Eukaryota</taxon>
        <taxon>Sar</taxon>
        <taxon>Stramenopiles</taxon>
        <taxon>Oomycota</taxon>
        <taxon>Peronosporomycetes</taxon>
        <taxon>Albuginales</taxon>
        <taxon>Albuginaceae</taxon>
        <taxon>Albugo</taxon>
    </lineage>
</organism>
<sequence>MTFRCQLGHYEQDVYLLDDNSSSVIVIGRWSMEHKQRVYQLLDTLLKLENITFRDLLYLFTDTELVNDFLLSAHSVQLYYLADKCNLLSQDLLLMPFRNSRPDMSAFCLAGDIFKARRPKHVHHPFSRLFMNDPLAAFRILAYQQQLERRIYELLIIPTKLQVLS</sequence>